<dbReference type="Pfam" id="PF12838">
    <property type="entry name" value="Fer4_7"/>
    <property type="match status" value="1"/>
</dbReference>
<dbReference type="Pfam" id="PF01512">
    <property type="entry name" value="Complex1_51K"/>
    <property type="match status" value="1"/>
</dbReference>
<evidence type="ECO:0000256" key="4">
    <source>
        <dbReference type="ARBA" id="ARBA00022737"/>
    </source>
</evidence>
<dbReference type="InterPro" id="IPR026902">
    <property type="entry name" value="RnfC_N"/>
</dbReference>
<keyword evidence="2 8" id="KW-0004">4Fe-4S</keyword>
<keyword evidence="8" id="KW-1003">Cell membrane</keyword>
<evidence type="ECO:0000313" key="12">
    <source>
        <dbReference type="Proteomes" id="UP001446205"/>
    </source>
</evidence>
<feature type="domain" description="4Fe-4S ferredoxin-type" evidence="10">
    <location>
        <begin position="424"/>
        <end position="453"/>
    </location>
</feature>
<sequence>MFSFLNRKSSPESSPNAGKPSSPVWRVDHLHRFHGGIHPAEHKAESASSPIQSLRAEGLLVLPLQQHIGQASEPVVQVGEHVLKGQLLAKPVGYVSAALHAPTSGTIISIGMAPVPHPAGLPQTAIILQADGEDRWIERESQPDFRQMDPAALRTLIRNAGIVGLGGASFPTAVKLNPGEHAAPVLILNGAECEPYITCDDLLMREHGEEILAGAEIMMHALGSQHCLVGIEDNKPQALEAMRAAAANRAKVQVVAVPTLYPSGGAKQLIEILTGRQVPAGGHSIDIGVVCVNVGTAFASKRAVIDGEPMISRIVTVTGSVREPRNFEVPLGLPMEQLIQAAGGSPLPIDRVLMGGPLMGVALHRTDIPVIKASNCVLVMAPEQNQPAAEAMPCIRCAACVDVCPARLMPHELYWFARAGNFEKTQEYQVFDCIECGACAYVCPSEIPLVHYYRHAKQEIAAQERERDKADLARRRNEARLARLAREKAEAEAKRAEKMAAMARAKASKENGESSAAAPADAQPAQTVEPGAKPAKKALTPEQQAKLDTALAARRASQISATTAEEKPKTAE</sequence>
<dbReference type="InterPro" id="IPR037225">
    <property type="entry name" value="Nuo51_FMN-bd_sf"/>
</dbReference>
<dbReference type="EC" id="7.-.-.-" evidence="8"/>
<evidence type="ECO:0000256" key="7">
    <source>
        <dbReference type="ARBA" id="ARBA00023014"/>
    </source>
</evidence>
<feature type="binding site" evidence="8">
    <location>
        <position position="397"/>
    </location>
    <ligand>
        <name>[4Fe-4S] cluster</name>
        <dbReference type="ChEBI" id="CHEBI:49883"/>
        <label>1</label>
    </ligand>
</feature>
<comment type="subunit">
    <text evidence="8">The complex is composed of six subunits: RnfA, RnfB, RnfC, RnfD, RnfE and RnfG.</text>
</comment>
<keyword evidence="1 8" id="KW-0813">Transport</keyword>
<dbReference type="PROSITE" id="PS51379">
    <property type="entry name" value="4FE4S_FER_2"/>
    <property type="match status" value="2"/>
</dbReference>
<comment type="function">
    <text evidence="8">Part of a membrane-bound complex that couples electron transfer with translocation of ions across the membrane.</text>
</comment>
<dbReference type="InterPro" id="IPR011538">
    <property type="entry name" value="Nuo51_FMN-bd"/>
</dbReference>
<feature type="binding site" evidence="8">
    <location>
        <position position="439"/>
    </location>
    <ligand>
        <name>[4Fe-4S] cluster</name>
        <dbReference type="ChEBI" id="CHEBI:49883"/>
        <label>2</label>
    </ligand>
</feature>
<feature type="binding site" evidence="8">
    <location>
        <position position="443"/>
    </location>
    <ligand>
        <name>[4Fe-4S] cluster</name>
        <dbReference type="ChEBI" id="CHEBI:49883"/>
        <label>1</label>
    </ligand>
</feature>
<evidence type="ECO:0000256" key="1">
    <source>
        <dbReference type="ARBA" id="ARBA00022448"/>
    </source>
</evidence>
<dbReference type="Gene3D" id="3.40.50.11540">
    <property type="entry name" value="NADH-ubiquinone oxidoreductase 51kDa subunit"/>
    <property type="match status" value="1"/>
</dbReference>
<keyword evidence="5 8" id="KW-0249">Electron transport</keyword>
<organism evidence="11 12">
    <name type="scientific">Thermithiobacillus plumbiphilus</name>
    <dbReference type="NCBI Taxonomy" id="1729899"/>
    <lineage>
        <taxon>Bacteria</taxon>
        <taxon>Pseudomonadati</taxon>
        <taxon>Pseudomonadota</taxon>
        <taxon>Acidithiobacillia</taxon>
        <taxon>Acidithiobacillales</taxon>
        <taxon>Thermithiobacillaceae</taxon>
        <taxon>Thermithiobacillus</taxon>
    </lineage>
</organism>
<reference evidence="11 12" key="1">
    <citation type="submission" date="2024-04" db="EMBL/GenBank/DDBJ databases">
        <authorList>
            <person name="Abashina T."/>
            <person name="Shaikin A."/>
        </authorList>
    </citation>
    <scope>NUCLEOTIDE SEQUENCE [LARGE SCALE GENOMIC DNA]</scope>
    <source>
        <strain evidence="11 12">AAFK</strain>
    </source>
</reference>
<dbReference type="EMBL" id="JBBPCO010000001">
    <property type="protein sequence ID" value="MEK8088251.1"/>
    <property type="molecule type" value="Genomic_DNA"/>
</dbReference>
<keyword evidence="4 8" id="KW-0677">Repeat</keyword>
<feature type="binding site" evidence="8">
    <location>
        <position position="404"/>
    </location>
    <ligand>
        <name>[4Fe-4S] cluster</name>
        <dbReference type="ChEBI" id="CHEBI:49883"/>
        <label>2</label>
    </ligand>
</feature>
<dbReference type="Pfam" id="PF13375">
    <property type="entry name" value="RnfC_N"/>
    <property type="match status" value="1"/>
</dbReference>
<evidence type="ECO:0000313" key="11">
    <source>
        <dbReference type="EMBL" id="MEK8088251.1"/>
    </source>
</evidence>
<comment type="similarity">
    <text evidence="8">Belongs to the 4Fe4S bacterial-type ferredoxin family. RnfC subfamily.</text>
</comment>
<dbReference type="PROSITE" id="PS00198">
    <property type="entry name" value="4FE4S_FER_1"/>
    <property type="match status" value="1"/>
</dbReference>
<dbReference type="Gene3D" id="3.10.20.600">
    <property type="match status" value="1"/>
</dbReference>
<dbReference type="NCBIfam" id="NF003454">
    <property type="entry name" value="PRK05035.1"/>
    <property type="match status" value="1"/>
</dbReference>
<comment type="caution">
    <text evidence="11">The sequence shown here is derived from an EMBL/GenBank/DDBJ whole genome shotgun (WGS) entry which is preliminary data.</text>
</comment>
<comment type="cofactor">
    <cofactor evidence="8">
        <name>[4Fe-4S] cluster</name>
        <dbReference type="ChEBI" id="CHEBI:49883"/>
    </cofactor>
    <text evidence="8">Binds 2 [4Fe-4S] clusters per subunit.</text>
</comment>
<evidence type="ECO:0000256" key="9">
    <source>
        <dbReference type="SAM" id="MobiDB-lite"/>
    </source>
</evidence>
<dbReference type="InterPro" id="IPR010208">
    <property type="entry name" value="Ion_transpt_RnfC/RsxC"/>
</dbReference>
<feature type="binding site" evidence="8">
    <location>
        <position position="436"/>
    </location>
    <ligand>
        <name>[4Fe-4S] cluster</name>
        <dbReference type="ChEBI" id="CHEBI:49883"/>
        <label>2</label>
    </ligand>
</feature>
<name>A0ABU9D3V9_9PROT</name>
<proteinExistence type="inferred from homology"/>
<keyword evidence="8" id="KW-0472">Membrane</keyword>
<dbReference type="RefSeq" id="WP_341369317.1">
    <property type="nucleotide sequence ID" value="NZ_JBBPCO010000001.1"/>
</dbReference>
<dbReference type="Proteomes" id="UP001446205">
    <property type="component" value="Unassembled WGS sequence"/>
</dbReference>
<dbReference type="NCBIfam" id="TIGR01945">
    <property type="entry name" value="rnfC"/>
    <property type="match status" value="1"/>
</dbReference>
<gene>
    <name evidence="11" type="primary">rsxC</name>
    <name evidence="8" type="synonym">rnfC</name>
    <name evidence="11" type="ORF">WOB96_00600</name>
</gene>
<feature type="binding site" evidence="8">
    <location>
        <position position="433"/>
    </location>
    <ligand>
        <name>[4Fe-4S] cluster</name>
        <dbReference type="ChEBI" id="CHEBI:49883"/>
        <label>2</label>
    </ligand>
</feature>
<keyword evidence="6 8" id="KW-0408">Iron</keyword>
<comment type="subcellular location">
    <subcellularLocation>
        <location evidence="8">Cell inner membrane</location>
        <topology evidence="8">Peripheral membrane protein</topology>
    </subcellularLocation>
</comment>
<dbReference type="PANTHER" id="PTHR43034">
    <property type="entry name" value="ION-TRANSLOCATING OXIDOREDUCTASE COMPLEX SUBUNIT C"/>
    <property type="match status" value="1"/>
</dbReference>
<keyword evidence="3 8" id="KW-0479">Metal-binding</keyword>
<feature type="compositionally biased region" description="Polar residues" evidence="9">
    <location>
        <begin position="1"/>
        <end position="16"/>
    </location>
</feature>
<evidence type="ECO:0000256" key="8">
    <source>
        <dbReference type="HAMAP-Rule" id="MF_00461"/>
    </source>
</evidence>
<accession>A0ABU9D3V9</accession>
<dbReference type="Gene3D" id="3.30.70.20">
    <property type="match status" value="1"/>
</dbReference>
<keyword evidence="8" id="KW-0997">Cell inner membrane</keyword>
<feature type="domain" description="4Fe-4S ferredoxin-type" evidence="10">
    <location>
        <begin position="385"/>
        <end position="414"/>
    </location>
</feature>
<protein>
    <recommendedName>
        <fullName evidence="8">Ion-translocating oxidoreductase complex subunit C</fullName>
        <ecNumber evidence="8">7.-.-.-</ecNumber>
    </recommendedName>
    <alternativeName>
        <fullName evidence="8">Rnf electron transport complex subunit C</fullName>
    </alternativeName>
</protein>
<dbReference type="InterPro" id="IPR017896">
    <property type="entry name" value="4Fe4S_Fe-S-bd"/>
</dbReference>
<feature type="binding site" evidence="8">
    <location>
        <position position="394"/>
    </location>
    <ligand>
        <name>[4Fe-4S] cluster</name>
        <dbReference type="ChEBI" id="CHEBI:49883"/>
        <label>1</label>
    </ligand>
</feature>
<dbReference type="InterPro" id="IPR019554">
    <property type="entry name" value="Soluble_ligand-bd"/>
</dbReference>
<dbReference type="InterPro" id="IPR017900">
    <property type="entry name" value="4Fe4S_Fe_S_CS"/>
</dbReference>
<evidence type="ECO:0000256" key="6">
    <source>
        <dbReference type="ARBA" id="ARBA00023004"/>
    </source>
</evidence>
<evidence type="ECO:0000259" key="10">
    <source>
        <dbReference type="PROSITE" id="PS51379"/>
    </source>
</evidence>
<dbReference type="Pfam" id="PF10531">
    <property type="entry name" value="SLBB"/>
    <property type="match status" value="1"/>
</dbReference>
<feature type="region of interest" description="Disordered" evidence="9">
    <location>
        <begin position="1"/>
        <end position="24"/>
    </location>
</feature>
<keyword evidence="8" id="KW-1278">Translocase</keyword>
<dbReference type="HAMAP" id="MF_00461">
    <property type="entry name" value="RsxC_RnfC"/>
    <property type="match status" value="1"/>
</dbReference>
<evidence type="ECO:0000256" key="3">
    <source>
        <dbReference type="ARBA" id="ARBA00022723"/>
    </source>
</evidence>
<dbReference type="SUPFAM" id="SSF142019">
    <property type="entry name" value="Nqo1 FMN-binding domain-like"/>
    <property type="match status" value="1"/>
</dbReference>
<feature type="compositionally biased region" description="Low complexity" evidence="9">
    <location>
        <begin position="516"/>
        <end position="526"/>
    </location>
</feature>
<feature type="binding site" evidence="8">
    <location>
        <position position="400"/>
    </location>
    <ligand>
        <name>[4Fe-4S] cluster</name>
        <dbReference type="ChEBI" id="CHEBI:49883"/>
        <label>1</label>
    </ligand>
</feature>
<keyword evidence="12" id="KW-1185">Reference proteome</keyword>
<feature type="region of interest" description="Disordered" evidence="9">
    <location>
        <begin position="495"/>
        <end position="572"/>
    </location>
</feature>
<dbReference type="PANTHER" id="PTHR43034:SF2">
    <property type="entry name" value="ION-TRANSLOCATING OXIDOREDUCTASE COMPLEX SUBUNIT C"/>
    <property type="match status" value="1"/>
</dbReference>
<dbReference type="SUPFAM" id="SSF46548">
    <property type="entry name" value="alpha-helical ferredoxin"/>
    <property type="match status" value="1"/>
</dbReference>
<keyword evidence="7 8" id="KW-0411">Iron-sulfur</keyword>
<evidence type="ECO:0000256" key="5">
    <source>
        <dbReference type="ARBA" id="ARBA00022982"/>
    </source>
</evidence>
<evidence type="ECO:0000256" key="2">
    <source>
        <dbReference type="ARBA" id="ARBA00022485"/>
    </source>
</evidence>